<dbReference type="Pfam" id="PF01963">
    <property type="entry name" value="TraB_PrgY_gumN"/>
    <property type="match status" value="1"/>
</dbReference>
<feature type="region of interest" description="Disordered" evidence="1">
    <location>
        <begin position="1"/>
        <end position="31"/>
    </location>
</feature>
<evidence type="ECO:0000256" key="1">
    <source>
        <dbReference type="SAM" id="MobiDB-lite"/>
    </source>
</evidence>
<name>A0ABR2YIR2_9CHLO</name>
<dbReference type="PANTHER" id="PTHR21530:SF7">
    <property type="entry name" value="TRAB DOMAIN-CONTAINING PROTEIN"/>
    <property type="match status" value="1"/>
</dbReference>
<organism evidence="2 3">
    <name type="scientific">Coccomyxa subellipsoidea</name>
    <dbReference type="NCBI Taxonomy" id="248742"/>
    <lineage>
        <taxon>Eukaryota</taxon>
        <taxon>Viridiplantae</taxon>
        <taxon>Chlorophyta</taxon>
        <taxon>core chlorophytes</taxon>
        <taxon>Trebouxiophyceae</taxon>
        <taxon>Trebouxiophyceae incertae sedis</taxon>
        <taxon>Coccomyxaceae</taxon>
        <taxon>Coccomyxa</taxon>
    </lineage>
</organism>
<dbReference type="PANTHER" id="PTHR21530">
    <property type="entry name" value="PHEROMONE SHUTDOWN PROTEIN"/>
    <property type="match status" value="1"/>
</dbReference>
<dbReference type="EMBL" id="JALJOT010000010">
    <property type="protein sequence ID" value="KAK9906341.1"/>
    <property type="molecule type" value="Genomic_DNA"/>
</dbReference>
<dbReference type="CDD" id="cd14726">
    <property type="entry name" value="TraB_PrgY-like"/>
    <property type="match status" value="1"/>
</dbReference>
<protein>
    <recommendedName>
        <fullName evidence="4">TraB-domain-containing protein</fullName>
    </recommendedName>
</protein>
<dbReference type="InterPro" id="IPR046345">
    <property type="entry name" value="TraB_PrgY-like"/>
</dbReference>
<evidence type="ECO:0000313" key="2">
    <source>
        <dbReference type="EMBL" id="KAK9906341.1"/>
    </source>
</evidence>
<gene>
    <name evidence="2" type="ORF">WJX75_000242</name>
</gene>
<dbReference type="InterPro" id="IPR002816">
    <property type="entry name" value="TraB/PrgY/GumN_fam"/>
</dbReference>
<evidence type="ECO:0008006" key="4">
    <source>
        <dbReference type="Google" id="ProtNLM"/>
    </source>
</evidence>
<evidence type="ECO:0000313" key="3">
    <source>
        <dbReference type="Proteomes" id="UP001491310"/>
    </source>
</evidence>
<keyword evidence="3" id="KW-1185">Reference proteome</keyword>
<proteinExistence type="predicted"/>
<comment type="caution">
    <text evidence="2">The sequence shown here is derived from an EMBL/GenBank/DDBJ whole genome shotgun (WGS) entry which is preliminary data.</text>
</comment>
<sequence length="315" mass="35318">METREDSSEESAIVGAFGQRQGSLQQPEEPDPMDSLPSCCTVLTCNDPQDFGREQTFYLVGTAHVSTQSCEDVKRVIRLVKPEVVFLELCVERRGILTMTKQEVQAPGELFKLWRAGKVPLLFVAYSWMLSQVADALGVQPGEEFRVALLEAQQVGAKVVLGDRPVRVTLARTWSALSRWNKIRFIWGLLTTGFCVSDDLKAEVEAMKESDALTQAMKDLAEEFPDLMRPLIEERDEYMVFLLRALASRASKVVAVVGAGHLPGMRERWNADIDFEEISSMPAVPQKSSWPWKRIALLGISGVALTTVITMRRRR</sequence>
<accession>A0ABR2YIR2</accession>
<dbReference type="Proteomes" id="UP001491310">
    <property type="component" value="Unassembled WGS sequence"/>
</dbReference>
<reference evidence="2 3" key="1">
    <citation type="journal article" date="2024" name="Nat. Commun.">
        <title>Phylogenomics reveals the evolutionary origins of lichenization in chlorophyte algae.</title>
        <authorList>
            <person name="Puginier C."/>
            <person name="Libourel C."/>
            <person name="Otte J."/>
            <person name="Skaloud P."/>
            <person name="Haon M."/>
            <person name="Grisel S."/>
            <person name="Petersen M."/>
            <person name="Berrin J.G."/>
            <person name="Delaux P.M."/>
            <person name="Dal Grande F."/>
            <person name="Keller J."/>
        </authorList>
    </citation>
    <scope>NUCLEOTIDE SEQUENCE [LARGE SCALE GENOMIC DNA]</scope>
    <source>
        <strain evidence="2 3">SAG 216-7</strain>
    </source>
</reference>